<dbReference type="GO" id="GO:0016075">
    <property type="term" value="P:rRNA catabolic process"/>
    <property type="evidence" value="ECO:0007669"/>
    <property type="project" value="TreeGrafter"/>
</dbReference>
<dbReference type="Gene3D" id="1.25.40.1050">
    <property type="match status" value="1"/>
</dbReference>
<feature type="domain" description="Xrn1 helical" evidence="6">
    <location>
        <begin position="371"/>
        <end position="607"/>
    </location>
</feature>
<reference evidence="7 8" key="1">
    <citation type="submission" date="2013-02" db="EMBL/GenBank/DDBJ databases">
        <authorList>
            <person name="Hannick L."/>
            <person name="Zafar N."/>
            <person name="Lorenzi H."/>
            <person name="Ali I.A."/>
            <person name="Petri W.P."/>
            <person name="Caler E."/>
        </authorList>
    </citation>
    <scope>NUCLEOTIDE SEQUENCE [LARGE SCALE GENOMIC DNA]</scope>
    <source>
        <strain evidence="7 8">KU27</strain>
    </source>
</reference>
<dbReference type="AlphaFoldDB" id="M2RZ46"/>
<dbReference type="Pfam" id="PF17846">
    <property type="entry name" value="XRN_M"/>
    <property type="match status" value="1"/>
</dbReference>
<dbReference type="GO" id="GO:0000956">
    <property type="term" value="P:nuclear-transcribed mRNA catabolic process"/>
    <property type="evidence" value="ECO:0007669"/>
    <property type="project" value="TreeGrafter"/>
</dbReference>
<evidence type="ECO:0000313" key="7">
    <source>
        <dbReference type="EMBL" id="EMD44256.1"/>
    </source>
</evidence>
<dbReference type="Pfam" id="PF03159">
    <property type="entry name" value="XRN_N"/>
    <property type="match status" value="2"/>
</dbReference>
<evidence type="ECO:0000259" key="5">
    <source>
        <dbReference type="Pfam" id="PF03159"/>
    </source>
</evidence>
<feature type="domain" description="Xrn1 N-terminal" evidence="5">
    <location>
        <begin position="1"/>
        <end position="114"/>
    </location>
</feature>
<sequence length="670" mass="77945">MGVPSLFAWVRQICPGYVKRLPPKIQGEEKREKNEIGEEYDNLYIDFNGIIHQCSHSEKEEEATSEEEIMERIFKAMDRYVNYVRPRKMIFIGVDGVCPVAKIIQQRKRRYCSVLNNTGGFDSNCITPGTKFMEKIGIALHGYIVNRMDNDLYWSGLKVILSDSKVAGEGEHKIYEFIRKEIKKNERFKEERHCIYGMDGDLIILTLGINIRNMTILREEQEIIKKNNKCDICGKKHKTKDHGKETKLIMCYPNELRKWLINEAKKNLIETKKEEGEEYKEEDIEIIEEEIIKDFILISFLVGNDFLPRIPSIKIQTGGMEMLLKNYWKLYVKGKRLSKGTEINITNFKELFKMIGEEESNILKGIIQNTKKDKEVKEYDQNIYFDSSKEIKLNKEGYHDRYYQIHFNTTNIEFIQNIVHHYFEGISWIFNYYLNTLPSWRWYYKFHYAPFALDFALYLNENDSISFSSDTPILPLEQLLAVLPPQSFINLPSKLAHFVLSPTSPILHYFNTSFKIDINGENKLYKGVPLLPDIDINLLHSFVFNLEHSLPPSELKRNILLPFNILYVTKNSSLPLFSKIQSLYPSNSSLIFSLNSSLSSSLNSSLNSSLISSLSSLPSLPFISSSFSLSLFPLFNLDFFISPKLHYLMFSNHSIITLTNRHVSNAFFSN</sequence>
<dbReference type="VEuPathDB" id="AmoebaDB:EHI5A_246860"/>
<dbReference type="CDD" id="cd18673">
    <property type="entry name" value="PIN_XRN1-2-like"/>
    <property type="match status" value="1"/>
</dbReference>
<dbReference type="InterPro" id="IPR041412">
    <property type="entry name" value="Xrn1_helical"/>
</dbReference>
<evidence type="ECO:0000256" key="2">
    <source>
        <dbReference type="ARBA" id="ARBA00022801"/>
    </source>
</evidence>
<dbReference type="Proteomes" id="UP000011755">
    <property type="component" value="Unassembled WGS sequence"/>
</dbReference>
<protein>
    <submittedName>
        <fullName evidence="7">5'3' exonuclease domain containing protein</fullName>
    </submittedName>
</protein>
<name>M2RZ46_ENTHI</name>
<dbReference type="InterPro" id="IPR004859">
    <property type="entry name" value="Xrn1_N"/>
</dbReference>
<keyword evidence="3 7" id="KW-0269">Exonuclease</keyword>
<dbReference type="Gene3D" id="3.40.50.12390">
    <property type="match status" value="2"/>
</dbReference>
<keyword evidence="2" id="KW-0378">Hydrolase</keyword>
<dbReference type="EMBL" id="KB445093">
    <property type="protein sequence ID" value="EMD44256.1"/>
    <property type="molecule type" value="Genomic_DNA"/>
</dbReference>
<evidence type="ECO:0000256" key="4">
    <source>
        <dbReference type="ARBA" id="ARBA00038299"/>
    </source>
</evidence>
<dbReference type="InterPro" id="IPR027073">
    <property type="entry name" value="5_3_exoribonuclease"/>
</dbReference>
<keyword evidence="1" id="KW-0540">Nuclease</keyword>
<gene>
    <name evidence="7" type="ORF">EHI5A_246860</name>
</gene>
<comment type="similarity">
    <text evidence="4">Belongs to the 5'-3' exonuclease family.</text>
</comment>
<dbReference type="PANTHER" id="PTHR12341">
    <property type="entry name" value="5'-&gt;3' EXORIBONUCLEASE"/>
    <property type="match status" value="1"/>
</dbReference>
<dbReference type="GO" id="GO:0004534">
    <property type="term" value="F:5'-3' RNA exonuclease activity"/>
    <property type="evidence" value="ECO:0007669"/>
    <property type="project" value="TreeGrafter"/>
</dbReference>
<accession>M2RZ46</accession>
<evidence type="ECO:0000256" key="1">
    <source>
        <dbReference type="ARBA" id="ARBA00022722"/>
    </source>
</evidence>
<feature type="domain" description="Xrn1 N-terminal" evidence="5">
    <location>
        <begin position="118"/>
        <end position="220"/>
    </location>
</feature>
<proteinExistence type="inferred from homology"/>
<dbReference type="GO" id="GO:0003723">
    <property type="term" value="F:RNA binding"/>
    <property type="evidence" value="ECO:0007669"/>
    <property type="project" value="TreeGrafter"/>
</dbReference>
<dbReference type="OrthoDB" id="372487at2759"/>
<dbReference type="PANTHER" id="PTHR12341:SF7">
    <property type="entry name" value="5'-3' EXORIBONUCLEASE 1"/>
    <property type="match status" value="1"/>
</dbReference>
<evidence type="ECO:0000256" key="3">
    <source>
        <dbReference type="ARBA" id="ARBA00022839"/>
    </source>
</evidence>
<organism evidence="7 8">
    <name type="scientific">Entamoeba histolytica KU27</name>
    <dbReference type="NCBI Taxonomy" id="885311"/>
    <lineage>
        <taxon>Eukaryota</taxon>
        <taxon>Amoebozoa</taxon>
        <taxon>Evosea</taxon>
        <taxon>Archamoebae</taxon>
        <taxon>Mastigamoebida</taxon>
        <taxon>Entamoebidae</taxon>
        <taxon>Entamoeba</taxon>
    </lineage>
</organism>
<dbReference type="GO" id="GO:0005634">
    <property type="term" value="C:nucleus"/>
    <property type="evidence" value="ECO:0007669"/>
    <property type="project" value="TreeGrafter"/>
</dbReference>
<evidence type="ECO:0000259" key="6">
    <source>
        <dbReference type="Pfam" id="PF17846"/>
    </source>
</evidence>
<evidence type="ECO:0000313" key="8">
    <source>
        <dbReference type="Proteomes" id="UP000011755"/>
    </source>
</evidence>